<evidence type="ECO:0000256" key="6">
    <source>
        <dbReference type="ARBA" id="ARBA00023203"/>
    </source>
</evidence>
<evidence type="ECO:0000256" key="8">
    <source>
        <dbReference type="SAM" id="MobiDB-lite"/>
    </source>
</evidence>
<evidence type="ECO:0000256" key="4">
    <source>
        <dbReference type="ARBA" id="ARBA00022833"/>
    </source>
</evidence>
<sequence>MDAKDPIVCRPLDICFDEFCAASSFEGILSTFYRLCDVIDLKCLPGCRDFFRELRQRLSSYWKSEALLSKLDARFNKSAYGNQPSCQDIRVIVVGCGPCGLRSAIELALLGANVVVVEKRSTFSRNNVLHLWPYLISDLKSLGAKTFFGKFCAGSIDHISIRALQCILLKVALLFGVQIVPCVVFQKLIEPSDDSDRSENSNGLTSKTPLALGSPPRELFTLFKGPRRARLGWRAKFSPHHEALSTFEFDVIVDAAGKSSSCLNFPRKALRCRLAIAITVNFINYGTVEEAHIEEISGVASIFNQAYFAQISRNLGLDLENLVYYKDETHYFVMTVRKKSLLSKGVLIRDFDDPVKLLRADNIDSPALERLARDVATFATKGKLTRLDFAPNSHGQPDIAVFDFTSLSAAEYACRVIDRKGRPLCQCLVGDALIEPFWPRGSGCALGFFSAMDAAWAVSLFAAGHHALRVIAWRDSIYQRLSQTSPSNMPPNFSAYTFQPTTRYTCVDLELVQPMQVRNLYDSDIIADMSERESFAFLRDSVKFYNSDLCQLSPRSAINKSKFSYFPHITILRWYQTCLSPYPVSICPHIVDFSAETWSDGRALRCLVNKYRPDLVSEEALKAEVVGTCEGVMHLLAEHFGAPKVLDLWRWPEYLSALYSRLKGHKPAPLATMTVRTQTRSGHRMRRRSLLPSPSVSGQAINRCIDSLASPQVSSNARRGLSPRAERRALDIQKIHKDLENPVSRVKPPRAREDASRAVEKGLMSRRRSEFIAMLNDPASAKRRSLMIDWEKAFEDAGLPLPPSPPRSFLQLPIPTLSRHDSNNNATSVEKIRDLCVVCKGRLDASRRRVYDGLLMHPWCFRCAECQTPLRPEIAHRLRRKSDPKFYCDAHFHALTSTRVADQSTMSAENPPLPNPRGHNSPNRLNGPPNQQPPSVSLATRWDSHNSDGTPTTAAHTEGLHQTVPPHRQVRGIRDEPAPPVLVTSRNVSGTLGMPECVRRAAFDERLYRLIGHSPLEKSLDLLSENTSQILATEDNCFASSEYEPSECSTSSSSSSKTSDPPPINVEEASRLCRSIRAEALYRRNHPSEDEQSSSDEEESDGYSDCDPAVSDTFDTPQQVSDYENVRWTLARPPLSPTTAAENASTAEPSALVLKYGLSGSLLLAKQRFCMEAPEPIRIDSRAFRASKNKERTEETSLPDCSEKVEFILDFFPICASLTNSCSFYEVVEFYTPINWVVVSPQICLPSHNFGVTVHHSPVEMMFSSLSLAPHKPDSRNSLTPKEVDSSDNMISTRSELGSVTSHDSEETLDSTSLVNSKASLGVVDQEIIDASTGPSKVIMNTLEESLVPCKSSNFVREGAVMCVKTADALESLVLCDFDHEVQSTSHSPVDIDASAVRSECTMTTSSSEEEESDELVFLRRPVVVPPAELSTQLRENIEEATRQTRVPLYILTSQLDSDGDEHP</sequence>
<feature type="domain" description="LIM zinc-binding" evidence="9">
    <location>
        <begin position="834"/>
        <end position="898"/>
    </location>
</feature>
<dbReference type="InterPro" id="IPR050540">
    <property type="entry name" value="F-actin_Monoox_Mical"/>
</dbReference>
<keyword evidence="6" id="KW-0009">Actin-binding</keyword>
<feature type="region of interest" description="Disordered" evidence="8">
    <location>
        <begin position="1041"/>
        <end position="1066"/>
    </location>
</feature>
<evidence type="ECO:0000256" key="5">
    <source>
        <dbReference type="ARBA" id="ARBA00023038"/>
    </source>
</evidence>
<evidence type="ECO:0000313" key="11">
    <source>
        <dbReference type="Proteomes" id="UP000267029"/>
    </source>
</evidence>
<dbReference type="InterPro" id="IPR036872">
    <property type="entry name" value="CH_dom_sf"/>
</dbReference>
<dbReference type="InterPro" id="IPR001781">
    <property type="entry name" value="Znf_LIM"/>
</dbReference>
<dbReference type="SUPFAM" id="SSF47576">
    <property type="entry name" value="Calponin-homology domain, CH-domain"/>
    <property type="match status" value="1"/>
</dbReference>
<keyword evidence="3 7" id="KW-0479">Metal-binding</keyword>
<evidence type="ECO:0000256" key="7">
    <source>
        <dbReference type="PROSITE-ProRule" id="PRU00125"/>
    </source>
</evidence>
<dbReference type="Pfam" id="PF00412">
    <property type="entry name" value="LIM"/>
    <property type="match status" value="1"/>
</dbReference>
<feature type="region of interest" description="Disordered" evidence="8">
    <location>
        <begin position="899"/>
        <end position="987"/>
    </location>
</feature>
<name>A0A158QT14_MESCO</name>
<dbReference type="WBParaSite" id="MCU_007219-RA">
    <property type="protein sequence ID" value="MCU_007219-RA"/>
    <property type="gene ID" value="MCU_007219"/>
</dbReference>
<dbReference type="STRING" id="53468.A0A158QT14"/>
<keyword evidence="11" id="KW-1185">Reference proteome</keyword>
<dbReference type="Pfam" id="PF25413">
    <property type="entry name" value="Rossman_Mical"/>
    <property type="match status" value="1"/>
</dbReference>
<feature type="compositionally biased region" description="Polar residues" evidence="8">
    <location>
        <begin position="899"/>
        <end position="908"/>
    </location>
</feature>
<feature type="compositionally biased region" description="Acidic residues" evidence="8">
    <location>
        <begin position="1090"/>
        <end position="1104"/>
    </location>
</feature>
<evidence type="ECO:0000313" key="12">
    <source>
        <dbReference type="WBParaSite" id="MCU_007219-RA"/>
    </source>
</evidence>
<dbReference type="GO" id="GO:0003779">
    <property type="term" value="F:actin binding"/>
    <property type="evidence" value="ECO:0007669"/>
    <property type="project" value="UniProtKB-KW"/>
</dbReference>
<comment type="subcellular location">
    <subcellularLocation>
        <location evidence="1">Cytoplasm</location>
    </subcellularLocation>
</comment>
<evidence type="ECO:0000259" key="9">
    <source>
        <dbReference type="PROSITE" id="PS50023"/>
    </source>
</evidence>
<proteinExistence type="predicted"/>
<accession>A0A158QT14</accession>
<feature type="region of interest" description="Disordered" evidence="8">
    <location>
        <begin position="1272"/>
        <end position="1291"/>
    </location>
</feature>
<dbReference type="Proteomes" id="UP000267029">
    <property type="component" value="Unassembled WGS sequence"/>
</dbReference>
<dbReference type="GO" id="GO:0005737">
    <property type="term" value="C:cytoplasm"/>
    <property type="evidence" value="ECO:0007669"/>
    <property type="project" value="UniProtKB-SubCell"/>
</dbReference>
<keyword evidence="5 7" id="KW-0440">LIM domain</keyword>
<dbReference type="InterPro" id="IPR057494">
    <property type="entry name" value="Rossman_Mical"/>
</dbReference>
<keyword evidence="4 7" id="KW-0862">Zinc</keyword>
<feature type="region of interest" description="Disordered" evidence="8">
    <location>
        <begin position="192"/>
        <end position="212"/>
    </location>
</feature>
<dbReference type="SUPFAM" id="SSF51905">
    <property type="entry name" value="FAD/NAD(P)-binding domain"/>
    <property type="match status" value="1"/>
</dbReference>
<dbReference type="OrthoDB" id="20799at2759"/>
<evidence type="ECO:0000256" key="3">
    <source>
        <dbReference type="ARBA" id="ARBA00022723"/>
    </source>
</evidence>
<evidence type="ECO:0000256" key="1">
    <source>
        <dbReference type="ARBA" id="ARBA00004496"/>
    </source>
</evidence>
<dbReference type="GO" id="GO:0046872">
    <property type="term" value="F:metal ion binding"/>
    <property type="evidence" value="ECO:0007669"/>
    <property type="project" value="UniProtKB-KW"/>
</dbReference>
<organism evidence="12">
    <name type="scientific">Mesocestoides corti</name>
    <name type="common">Flatworm</name>
    <dbReference type="NCBI Taxonomy" id="53468"/>
    <lineage>
        <taxon>Eukaryota</taxon>
        <taxon>Metazoa</taxon>
        <taxon>Spiralia</taxon>
        <taxon>Lophotrochozoa</taxon>
        <taxon>Platyhelminthes</taxon>
        <taxon>Cestoda</taxon>
        <taxon>Eucestoda</taxon>
        <taxon>Cyclophyllidea</taxon>
        <taxon>Mesocestoididae</taxon>
        <taxon>Mesocestoides</taxon>
    </lineage>
</organism>
<keyword evidence="2" id="KW-0963">Cytoplasm</keyword>
<feature type="region of interest" description="Disordered" evidence="8">
    <location>
        <begin position="1083"/>
        <end position="1118"/>
    </location>
</feature>
<dbReference type="Gene3D" id="1.10.418.10">
    <property type="entry name" value="Calponin-like domain"/>
    <property type="match status" value="1"/>
</dbReference>
<dbReference type="GO" id="GO:0071949">
    <property type="term" value="F:FAD binding"/>
    <property type="evidence" value="ECO:0007669"/>
    <property type="project" value="InterPro"/>
</dbReference>
<dbReference type="Gene3D" id="2.10.110.10">
    <property type="entry name" value="Cysteine Rich Protein"/>
    <property type="match status" value="1"/>
</dbReference>
<evidence type="ECO:0000256" key="2">
    <source>
        <dbReference type="ARBA" id="ARBA00022490"/>
    </source>
</evidence>
<dbReference type="Gene3D" id="3.50.50.60">
    <property type="entry name" value="FAD/NAD(P)-binding domain"/>
    <property type="match status" value="1"/>
</dbReference>
<dbReference type="PROSITE" id="PS50023">
    <property type="entry name" value="LIM_DOMAIN_2"/>
    <property type="match status" value="1"/>
</dbReference>
<dbReference type="PANTHER" id="PTHR23167">
    <property type="entry name" value="CALPONIN HOMOLOGY DOMAIN-CONTAINING PROTEIN DDB_G0272472-RELATED"/>
    <property type="match status" value="1"/>
</dbReference>
<dbReference type="PANTHER" id="PTHR23167:SF54">
    <property type="entry name" value="[F-ACTIN]-MONOOXYGENASE MICAL"/>
    <property type="match status" value="1"/>
</dbReference>
<protein>
    <submittedName>
        <fullName evidence="12">LIM zinc-binding domain-containing protein</fullName>
    </submittedName>
</protein>
<dbReference type="InterPro" id="IPR036188">
    <property type="entry name" value="FAD/NAD-bd_sf"/>
</dbReference>
<dbReference type="EMBL" id="UXSR01000259">
    <property type="protein sequence ID" value="VDD75846.1"/>
    <property type="molecule type" value="Genomic_DNA"/>
</dbReference>
<evidence type="ECO:0000313" key="10">
    <source>
        <dbReference type="EMBL" id="VDD75846.1"/>
    </source>
</evidence>
<gene>
    <name evidence="10" type="ORF">MCOS_LOCUS1849</name>
</gene>
<dbReference type="InterPro" id="IPR002938">
    <property type="entry name" value="FAD-bd"/>
</dbReference>
<reference evidence="10 11" key="1">
    <citation type="submission" date="2018-10" db="EMBL/GenBank/DDBJ databases">
        <authorList>
            <consortium name="Pathogen Informatics"/>
        </authorList>
    </citation>
    <scope>NUCLEOTIDE SEQUENCE [LARGE SCALE GENOMIC DNA]</scope>
</reference>
<dbReference type="SMART" id="SM00132">
    <property type="entry name" value="LIM"/>
    <property type="match status" value="1"/>
</dbReference>
<reference evidence="12" key="2">
    <citation type="submission" date="2019-11" db="UniProtKB">
        <authorList>
            <consortium name="WormBaseParasite"/>
        </authorList>
    </citation>
    <scope>IDENTIFICATION</scope>
</reference>
<dbReference type="Pfam" id="PF01494">
    <property type="entry name" value="FAD_binding_3"/>
    <property type="match status" value="1"/>
</dbReference>
<feature type="compositionally biased region" description="Low complexity" evidence="8">
    <location>
        <begin position="1041"/>
        <end position="1059"/>
    </location>
</feature>